<dbReference type="PANTHER" id="PTHR24567">
    <property type="entry name" value="CRP FAMILY TRANSCRIPTIONAL REGULATORY PROTEIN"/>
    <property type="match status" value="1"/>
</dbReference>
<dbReference type="GO" id="GO:0005829">
    <property type="term" value="C:cytosol"/>
    <property type="evidence" value="ECO:0007669"/>
    <property type="project" value="TreeGrafter"/>
</dbReference>
<dbReference type="InterPro" id="IPR012318">
    <property type="entry name" value="HTH_CRP"/>
</dbReference>
<keyword evidence="2" id="KW-0238">DNA-binding</keyword>
<dbReference type="RefSeq" id="WP_085361822.1">
    <property type="nucleotide sequence ID" value="NZ_NAFD01000192.1"/>
</dbReference>
<dbReference type="SUPFAM" id="SSF51206">
    <property type="entry name" value="cAMP-binding domain-like"/>
    <property type="match status" value="1"/>
</dbReference>
<dbReference type="Proteomes" id="UP000193553">
    <property type="component" value="Unassembled WGS sequence"/>
</dbReference>
<evidence type="ECO:0000313" key="5">
    <source>
        <dbReference type="EMBL" id="OSJ03222.1"/>
    </source>
</evidence>
<dbReference type="Pfam" id="PF13545">
    <property type="entry name" value="HTH_Crp_2"/>
    <property type="match status" value="1"/>
</dbReference>
<dbReference type="GO" id="GO:0003700">
    <property type="term" value="F:DNA-binding transcription factor activity"/>
    <property type="evidence" value="ECO:0007669"/>
    <property type="project" value="TreeGrafter"/>
</dbReference>
<reference evidence="5 6" key="1">
    <citation type="submission" date="2017-03" db="EMBL/GenBank/DDBJ databases">
        <title>Whole genome sequences of fourteen strains of Bradyrhizobium canariense and one strain of Bradyrhizobium japonicum isolated from Lupinus (Papilionoideae: Genisteae) species in Algeria.</title>
        <authorList>
            <person name="Crovadore J."/>
            <person name="Chekireb D."/>
            <person name="Brachmann A."/>
            <person name="Chablais R."/>
            <person name="Cochard B."/>
            <person name="Lefort F."/>
        </authorList>
    </citation>
    <scope>NUCLEOTIDE SEQUENCE [LARGE SCALE GENOMIC DNA]</scope>
    <source>
        <strain evidence="5 6">UBMA195</strain>
    </source>
</reference>
<dbReference type="GO" id="GO:0003677">
    <property type="term" value="F:DNA binding"/>
    <property type="evidence" value="ECO:0007669"/>
    <property type="project" value="UniProtKB-KW"/>
</dbReference>
<dbReference type="Gene3D" id="1.10.10.10">
    <property type="entry name" value="Winged helix-like DNA-binding domain superfamily/Winged helix DNA-binding domain"/>
    <property type="match status" value="1"/>
</dbReference>
<dbReference type="CDD" id="cd00038">
    <property type="entry name" value="CAP_ED"/>
    <property type="match status" value="1"/>
</dbReference>
<sequence length="265" mass="29183">MEHSSSPLRLIENEFNPKRLGLDEPFCGTSRNELVSRLSASSQCRLLESCETVSLNKGQILYDRGTPLRHAYFIESGGCSVTTRAGDCLPVEIHTLGMKDFVGVPLVLGMHVSPHRCSVRVPGQALRIQSDQLISLIKRDVELEKMLLGYVQAILIHSSQLSACNSRHTLHQRLARWLLVASDRLGSREVPFTHSYIANALAVRRAGVTVALGSMMRDGVIECRRAGIVVMDEARLKAISCDCQGTILSAHNRPCAVPPLRIAYS</sequence>
<dbReference type="Pfam" id="PF00027">
    <property type="entry name" value="cNMP_binding"/>
    <property type="match status" value="1"/>
</dbReference>
<dbReference type="Gene3D" id="2.60.120.10">
    <property type="entry name" value="Jelly Rolls"/>
    <property type="match status" value="1"/>
</dbReference>
<comment type="caution">
    <text evidence="5">The sequence shown here is derived from an EMBL/GenBank/DDBJ whole genome shotgun (WGS) entry which is preliminary data.</text>
</comment>
<dbReference type="InterPro" id="IPR018490">
    <property type="entry name" value="cNMP-bd_dom_sf"/>
</dbReference>
<proteinExistence type="predicted"/>
<organism evidence="5 6">
    <name type="scientific">Bradyrhizobium canariense</name>
    <dbReference type="NCBI Taxonomy" id="255045"/>
    <lineage>
        <taxon>Bacteria</taxon>
        <taxon>Pseudomonadati</taxon>
        <taxon>Pseudomonadota</taxon>
        <taxon>Alphaproteobacteria</taxon>
        <taxon>Hyphomicrobiales</taxon>
        <taxon>Nitrobacteraceae</taxon>
        <taxon>Bradyrhizobium</taxon>
    </lineage>
</organism>
<dbReference type="PANTHER" id="PTHR24567:SF74">
    <property type="entry name" value="HTH-TYPE TRANSCRIPTIONAL REGULATOR ARCR"/>
    <property type="match status" value="1"/>
</dbReference>
<gene>
    <name evidence="5" type="ORF">BSZ18_32310</name>
</gene>
<feature type="domain" description="Cyclic nucleotide-binding" evidence="4">
    <location>
        <begin position="34"/>
        <end position="121"/>
    </location>
</feature>
<dbReference type="InterPro" id="IPR036390">
    <property type="entry name" value="WH_DNA-bd_sf"/>
</dbReference>
<dbReference type="InterPro" id="IPR000595">
    <property type="entry name" value="cNMP-bd_dom"/>
</dbReference>
<evidence type="ECO:0000256" key="3">
    <source>
        <dbReference type="ARBA" id="ARBA00023163"/>
    </source>
</evidence>
<dbReference type="OrthoDB" id="7506088at2"/>
<keyword evidence="3" id="KW-0804">Transcription</keyword>
<dbReference type="AlphaFoldDB" id="A0A1X3GCG2"/>
<evidence type="ECO:0000259" key="4">
    <source>
        <dbReference type="PROSITE" id="PS50042"/>
    </source>
</evidence>
<dbReference type="PROSITE" id="PS50042">
    <property type="entry name" value="CNMP_BINDING_3"/>
    <property type="match status" value="1"/>
</dbReference>
<dbReference type="InterPro" id="IPR036388">
    <property type="entry name" value="WH-like_DNA-bd_sf"/>
</dbReference>
<evidence type="ECO:0000256" key="1">
    <source>
        <dbReference type="ARBA" id="ARBA00023015"/>
    </source>
</evidence>
<name>A0A1X3GCG2_9BRAD</name>
<keyword evidence="1" id="KW-0805">Transcription regulation</keyword>
<dbReference type="SUPFAM" id="SSF46785">
    <property type="entry name" value="Winged helix' DNA-binding domain"/>
    <property type="match status" value="1"/>
</dbReference>
<accession>A0A1X3GCG2</accession>
<dbReference type="InterPro" id="IPR050397">
    <property type="entry name" value="Env_Response_Regulators"/>
</dbReference>
<dbReference type="EMBL" id="NAFI01000187">
    <property type="protein sequence ID" value="OSJ03222.1"/>
    <property type="molecule type" value="Genomic_DNA"/>
</dbReference>
<dbReference type="InterPro" id="IPR014710">
    <property type="entry name" value="RmlC-like_jellyroll"/>
</dbReference>
<protein>
    <submittedName>
        <fullName evidence="5">Cyclic nucleotide-binding protein</fullName>
    </submittedName>
</protein>
<evidence type="ECO:0000256" key="2">
    <source>
        <dbReference type="ARBA" id="ARBA00023125"/>
    </source>
</evidence>
<evidence type="ECO:0000313" key="6">
    <source>
        <dbReference type="Proteomes" id="UP000193553"/>
    </source>
</evidence>